<organism evidence="2 3">
    <name type="scientific">Lactuca saligna</name>
    <name type="common">Willowleaf lettuce</name>
    <dbReference type="NCBI Taxonomy" id="75948"/>
    <lineage>
        <taxon>Eukaryota</taxon>
        <taxon>Viridiplantae</taxon>
        <taxon>Streptophyta</taxon>
        <taxon>Embryophyta</taxon>
        <taxon>Tracheophyta</taxon>
        <taxon>Spermatophyta</taxon>
        <taxon>Magnoliopsida</taxon>
        <taxon>eudicotyledons</taxon>
        <taxon>Gunneridae</taxon>
        <taxon>Pentapetalae</taxon>
        <taxon>asterids</taxon>
        <taxon>campanulids</taxon>
        <taxon>Asterales</taxon>
        <taxon>Asteraceae</taxon>
        <taxon>Cichorioideae</taxon>
        <taxon>Cichorieae</taxon>
        <taxon>Lactucinae</taxon>
        <taxon>Lactuca</taxon>
    </lineage>
</organism>
<evidence type="ECO:0000313" key="3">
    <source>
        <dbReference type="Proteomes" id="UP001177003"/>
    </source>
</evidence>
<dbReference type="PANTHER" id="PTHR46481">
    <property type="entry name" value="ZINC FINGER BED DOMAIN-CONTAINING PROTEIN 4"/>
    <property type="match status" value="1"/>
</dbReference>
<dbReference type="PANTHER" id="PTHR46481:SF7">
    <property type="entry name" value="ZINC FINGER BED DOMAIN-CONTAINING PROTEIN RICESLEEPER 2-LIKE"/>
    <property type="match status" value="1"/>
</dbReference>
<proteinExistence type="predicted"/>
<feature type="compositionally biased region" description="Basic and acidic residues" evidence="1">
    <location>
        <begin position="46"/>
        <end position="56"/>
    </location>
</feature>
<keyword evidence="3" id="KW-1185">Reference proteome</keyword>
<reference evidence="2" key="1">
    <citation type="submission" date="2023-04" db="EMBL/GenBank/DDBJ databases">
        <authorList>
            <person name="Vijverberg K."/>
            <person name="Xiong W."/>
            <person name="Schranz E."/>
        </authorList>
    </citation>
    <scope>NUCLEOTIDE SEQUENCE</scope>
</reference>
<accession>A0AA35ZB30</accession>
<dbReference type="EMBL" id="OX465082">
    <property type="protein sequence ID" value="CAI9288964.1"/>
    <property type="molecule type" value="Genomic_DNA"/>
</dbReference>
<evidence type="ECO:0000313" key="2">
    <source>
        <dbReference type="EMBL" id="CAI9288964.1"/>
    </source>
</evidence>
<dbReference type="AlphaFoldDB" id="A0AA35ZB30"/>
<dbReference type="Proteomes" id="UP001177003">
    <property type="component" value="Chromosome 6"/>
</dbReference>
<feature type="region of interest" description="Disordered" evidence="1">
    <location>
        <begin position="35"/>
        <end position="56"/>
    </location>
</feature>
<name>A0AA35ZB30_LACSI</name>
<gene>
    <name evidence="2" type="ORF">LSALG_LOCUS28230</name>
</gene>
<protein>
    <recommendedName>
        <fullName evidence="4">BED-type domain-containing protein</fullName>
    </recommendedName>
</protein>
<dbReference type="InterPro" id="IPR052035">
    <property type="entry name" value="ZnF_BED_domain_contain"/>
</dbReference>
<sequence length="131" mass="15404">MWIVEDDGVERKSFECFYCKTILKAKTDRNGTSNMNKHWKNCKLNPDNEEKNDKKQAKLNFKKEPNVEISVQTWKQDDARIKRALLCLFTIGELSFKYVEHEAFIEYTNVLNSRVILPSRHKISRDGGTFT</sequence>
<evidence type="ECO:0008006" key="4">
    <source>
        <dbReference type="Google" id="ProtNLM"/>
    </source>
</evidence>
<evidence type="ECO:0000256" key="1">
    <source>
        <dbReference type="SAM" id="MobiDB-lite"/>
    </source>
</evidence>